<organism evidence="2 3">
    <name type="scientific">Magnetovibrio blakemorei</name>
    <dbReference type="NCBI Taxonomy" id="28181"/>
    <lineage>
        <taxon>Bacteria</taxon>
        <taxon>Pseudomonadati</taxon>
        <taxon>Pseudomonadota</taxon>
        <taxon>Alphaproteobacteria</taxon>
        <taxon>Rhodospirillales</taxon>
        <taxon>Magnetovibrionaceae</taxon>
        <taxon>Magnetovibrio</taxon>
    </lineage>
</organism>
<accession>A0A1E5Q4H9</accession>
<evidence type="ECO:0000313" key="3">
    <source>
        <dbReference type="Proteomes" id="UP000095347"/>
    </source>
</evidence>
<keyword evidence="3" id="KW-1185">Reference proteome</keyword>
<reference evidence="3" key="1">
    <citation type="submission" date="2016-07" db="EMBL/GenBank/DDBJ databases">
        <authorList>
            <person name="Florea S."/>
            <person name="Webb J.S."/>
            <person name="Jaromczyk J."/>
            <person name="Schardl C.L."/>
        </authorList>
    </citation>
    <scope>NUCLEOTIDE SEQUENCE [LARGE SCALE GENOMIC DNA]</scope>
    <source>
        <strain evidence="3">MV-1</strain>
    </source>
</reference>
<sequence length="79" mass="9072">MKRFGGSQETVLGEVLFEFQRHGNIMRVTAIDPKSGTEVVMIADPRHSQTIIKRLAMRKLLYVMNKKAVQAQKDRDLRS</sequence>
<feature type="domain" description="DUF6898" evidence="1">
    <location>
        <begin position="13"/>
        <end position="67"/>
    </location>
</feature>
<dbReference type="Pfam" id="PF21839">
    <property type="entry name" value="DUF6898"/>
    <property type="match status" value="1"/>
</dbReference>
<protein>
    <recommendedName>
        <fullName evidence="1">DUF6898 domain-containing protein</fullName>
    </recommendedName>
</protein>
<proteinExistence type="predicted"/>
<dbReference type="STRING" id="28181.BEN30_00460"/>
<evidence type="ECO:0000313" key="2">
    <source>
        <dbReference type="EMBL" id="OEJ64687.1"/>
    </source>
</evidence>
<evidence type="ECO:0000259" key="1">
    <source>
        <dbReference type="Pfam" id="PF21839"/>
    </source>
</evidence>
<dbReference type="InterPro" id="IPR054193">
    <property type="entry name" value="DUF6898"/>
</dbReference>
<dbReference type="EMBL" id="MCGG01000067">
    <property type="protein sequence ID" value="OEJ64687.1"/>
    <property type="molecule type" value="Genomic_DNA"/>
</dbReference>
<dbReference type="Proteomes" id="UP000095347">
    <property type="component" value="Unassembled WGS sequence"/>
</dbReference>
<comment type="caution">
    <text evidence="2">The sequence shown here is derived from an EMBL/GenBank/DDBJ whole genome shotgun (WGS) entry which is preliminary data.</text>
</comment>
<dbReference type="AlphaFoldDB" id="A0A1E5Q4H9"/>
<name>A0A1E5Q4H9_9PROT</name>
<gene>
    <name evidence="2" type="ORF">BEN30_00460</name>
</gene>